<accession>A0A1G7F7K6</accession>
<keyword evidence="2" id="KW-1185">Reference proteome</keyword>
<dbReference type="STRING" id="659014.SAMN04487996_106296"/>
<dbReference type="AlphaFoldDB" id="A0A1G7F7K6"/>
<dbReference type="EMBL" id="FNAN01000006">
    <property type="protein sequence ID" value="SDE71940.1"/>
    <property type="molecule type" value="Genomic_DNA"/>
</dbReference>
<dbReference type="RefSeq" id="WP_090149625.1">
    <property type="nucleotide sequence ID" value="NZ_FNAN01000006.1"/>
</dbReference>
<proteinExistence type="predicted"/>
<reference evidence="2" key="1">
    <citation type="submission" date="2016-10" db="EMBL/GenBank/DDBJ databases">
        <authorList>
            <person name="Varghese N."/>
            <person name="Submissions S."/>
        </authorList>
    </citation>
    <scope>NUCLEOTIDE SEQUENCE [LARGE SCALE GENOMIC DNA]</scope>
    <source>
        <strain evidence="2">DSM 25329</strain>
    </source>
</reference>
<protein>
    <submittedName>
        <fullName evidence="1">Uncharacterized protein</fullName>
    </submittedName>
</protein>
<sequence length="80" mass="9226">MQQTFQVNASDLDNRFIKSVQDIFGDRKLKIVVEDVVESNESKQALLDSLFGSWESEETGEELVKMIYSNRNDSPRDIEL</sequence>
<organism evidence="1 2">
    <name type="scientific">Dyadobacter soli</name>
    <dbReference type="NCBI Taxonomy" id="659014"/>
    <lineage>
        <taxon>Bacteria</taxon>
        <taxon>Pseudomonadati</taxon>
        <taxon>Bacteroidota</taxon>
        <taxon>Cytophagia</taxon>
        <taxon>Cytophagales</taxon>
        <taxon>Spirosomataceae</taxon>
        <taxon>Dyadobacter</taxon>
    </lineage>
</organism>
<dbReference type="Proteomes" id="UP000198748">
    <property type="component" value="Unassembled WGS sequence"/>
</dbReference>
<gene>
    <name evidence="1" type="ORF">SAMN04487996_106296</name>
</gene>
<evidence type="ECO:0000313" key="2">
    <source>
        <dbReference type="Proteomes" id="UP000198748"/>
    </source>
</evidence>
<evidence type="ECO:0000313" key="1">
    <source>
        <dbReference type="EMBL" id="SDE71940.1"/>
    </source>
</evidence>
<name>A0A1G7F7K6_9BACT</name>
<dbReference type="OrthoDB" id="886255at2"/>